<dbReference type="AlphaFoldDB" id="A0A0F9V8S4"/>
<feature type="domain" description="YopX protein" evidence="1">
    <location>
        <begin position="33"/>
        <end position="140"/>
    </location>
</feature>
<dbReference type="Pfam" id="PF09643">
    <property type="entry name" value="YopX"/>
    <property type="match status" value="1"/>
</dbReference>
<accession>A0A0F9V8S4</accession>
<comment type="caution">
    <text evidence="2">The sequence shown here is derived from an EMBL/GenBank/DDBJ whole genome shotgun (WGS) entry which is preliminary data.</text>
</comment>
<sequence length="144" mass="17065">MREIKFRAWSRKHQKMWHEIQTTAYFHAFIEDEDIEVLEYTGLKDKNGAEIYEGDVVRRHLNVAKGFDPDTQEEWRDDRHPELVPFIGVVKLRYNGWRLDCRRPVQKPNDHDIIRAATLAHSKAHSEVIGNIYENPELLEEAKT</sequence>
<name>A0A0F9V8S4_9ZZZZ</name>
<dbReference type="EMBL" id="LAZR01000631">
    <property type="protein sequence ID" value="KKN62243.1"/>
    <property type="molecule type" value="Genomic_DNA"/>
</dbReference>
<dbReference type="InterPro" id="IPR010024">
    <property type="entry name" value="CHP16711"/>
</dbReference>
<dbReference type="SUPFAM" id="SSF159006">
    <property type="entry name" value="YopX-like"/>
    <property type="match status" value="1"/>
</dbReference>
<reference evidence="2" key="1">
    <citation type="journal article" date="2015" name="Nature">
        <title>Complex archaea that bridge the gap between prokaryotes and eukaryotes.</title>
        <authorList>
            <person name="Spang A."/>
            <person name="Saw J.H."/>
            <person name="Jorgensen S.L."/>
            <person name="Zaremba-Niedzwiedzka K."/>
            <person name="Martijn J."/>
            <person name="Lind A.E."/>
            <person name="van Eijk R."/>
            <person name="Schleper C."/>
            <person name="Guy L."/>
            <person name="Ettema T.J."/>
        </authorList>
    </citation>
    <scope>NUCLEOTIDE SEQUENCE</scope>
</reference>
<dbReference type="Gene3D" id="2.30.30.290">
    <property type="entry name" value="YopX-like domains"/>
    <property type="match status" value="1"/>
</dbReference>
<evidence type="ECO:0000259" key="1">
    <source>
        <dbReference type="Pfam" id="PF09643"/>
    </source>
</evidence>
<gene>
    <name evidence="2" type="ORF">LCGC14_0513800</name>
</gene>
<dbReference type="InterPro" id="IPR019096">
    <property type="entry name" value="YopX_protein"/>
</dbReference>
<evidence type="ECO:0000313" key="2">
    <source>
        <dbReference type="EMBL" id="KKN62243.1"/>
    </source>
</evidence>
<dbReference type="NCBIfam" id="TIGR01671">
    <property type="entry name" value="phage_TIGR01671"/>
    <property type="match status" value="1"/>
</dbReference>
<organism evidence="2">
    <name type="scientific">marine sediment metagenome</name>
    <dbReference type="NCBI Taxonomy" id="412755"/>
    <lineage>
        <taxon>unclassified sequences</taxon>
        <taxon>metagenomes</taxon>
        <taxon>ecological metagenomes</taxon>
    </lineage>
</organism>
<dbReference type="InterPro" id="IPR023385">
    <property type="entry name" value="YopX-like_C"/>
</dbReference>
<protein>
    <recommendedName>
        <fullName evidence="1">YopX protein domain-containing protein</fullName>
    </recommendedName>
</protein>
<proteinExistence type="predicted"/>